<evidence type="ECO:0000313" key="3">
    <source>
        <dbReference type="Proteomes" id="UP000229574"/>
    </source>
</evidence>
<evidence type="ECO:0000256" key="1">
    <source>
        <dbReference type="ARBA" id="ARBA00009981"/>
    </source>
</evidence>
<accession>A0A2H0WZR6</accession>
<dbReference type="EMBL" id="PEYY01000040">
    <property type="protein sequence ID" value="PIS18117.1"/>
    <property type="molecule type" value="Genomic_DNA"/>
</dbReference>
<reference evidence="3" key="1">
    <citation type="submission" date="2017-09" db="EMBL/GenBank/DDBJ databases">
        <title>Depth-based differentiation of microbial function through sediment-hosted aquifers and enrichment of novel symbionts in the deep terrestrial subsurface.</title>
        <authorList>
            <person name="Probst A.J."/>
            <person name="Ladd B."/>
            <person name="Jarett J.K."/>
            <person name="Geller-Mcgrath D.E."/>
            <person name="Sieber C.M.K."/>
            <person name="Emerson J.B."/>
            <person name="Anantharaman K."/>
            <person name="Thomas B.C."/>
            <person name="Malmstrom R."/>
            <person name="Stieglmeier M."/>
            <person name="Klingl A."/>
            <person name="Woyke T."/>
            <person name="Ryan C.M."/>
            <person name="Banfield J.F."/>
        </authorList>
    </citation>
    <scope>NUCLEOTIDE SEQUENCE [LARGE SCALE GENOMIC DNA]</scope>
</reference>
<protein>
    <recommendedName>
        <fullName evidence="4">Antitoxin</fullName>
    </recommendedName>
</protein>
<comment type="similarity">
    <text evidence="1">Belongs to the phD/YefM antitoxin family.</text>
</comment>
<dbReference type="Proteomes" id="UP000229574">
    <property type="component" value="Unassembled WGS sequence"/>
</dbReference>
<sequence length="90" mass="10333">MNTQLANIIPITKARGRLGDLAELAVASNYYILTKGGSPSVALVDFDYLKKLELMVEQIYQKTYIDPKLTKYTRDFSDKEIEEWLSEDQL</sequence>
<name>A0A2H0WZR6_9BACT</name>
<evidence type="ECO:0008006" key="4">
    <source>
        <dbReference type="Google" id="ProtNLM"/>
    </source>
</evidence>
<organism evidence="2 3">
    <name type="scientific">Candidatus Collierbacteria bacterium CG09_land_8_20_14_0_10_46_12</name>
    <dbReference type="NCBI Taxonomy" id="1974533"/>
    <lineage>
        <taxon>Bacteria</taxon>
        <taxon>Candidatus Collieribacteriota</taxon>
    </lineage>
</organism>
<dbReference type="AlphaFoldDB" id="A0A2H0WZR6"/>
<evidence type="ECO:0000313" key="2">
    <source>
        <dbReference type="EMBL" id="PIS18117.1"/>
    </source>
</evidence>
<comment type="caution">
    <text evidence="2">The sequence shown here is derived from an EMBL/GenBank/DDBJ whole genome shotgun (WGS) entry which is preliminary data.</text>
</comment>
<dbReference type="SUPFAM" id="SSF143120">
    <property type="entry name" value="YefM-like"/>
    <property type="match status" value="1"/>
</dbReference>
<dbReference type="InterPro" id="IPR036165">
    <property type="entry name" value="YefM-like_sf"/>
</dbReference>
<gene>
    <name evidence="2" type="ORF">COT54_00980</name>
</gene>
<proteinExistence type="inferred from homology"/>